<comment type="caution">
    <text evidence="2">The sequence shown here is derived from an EMBL/GenBank/DDBJ whole genome shotgun (WGS) entry which is preliminary data.</text>
</comment>
<name>A0ABX9XIA0_9PSED</name>
<keyword evidence="1" id="KW-0233">DNA recombination</keyword>
<organism evidence="2 3">
    <name type="scientific">Pseudomonas neustonica</name>
    <dbReference type="NCBI Taxonomy" id="2487346"/>
    <lineage>
        <taxon>Bacteria</taxon>
        <taxon>Pseudomonadati</taxon>
        <taxon>Pseudomonadota</taxon>
        <taxon>Gammaproteobacteria</taxon>
        <taxon>Pseudomonadales</taxon>
        <taxon>Pseudomonadaceae</taxon>
        <taxon>Pseudomonas</taxon>
    </lineage>
</organism>
<evidence type="ECO:0000313" key="2">
    <source>
        <dbReference type="EMBL" id="ROZ84771.1"/>
    </source>
</evidence>
<dbReference type="Proteomes" id="UP000275199">
    <property type="component" value="Unassembled WGS sequence"/>
</dbReference>
<dbReference type="InterPro" id="IPR011010">
    <property type="entry name" value="DNA_brk_join_enz"/>
</dbReference>
<dbReference type="Pfam" id="PF13009">
    <property type="entry name" value="Integrase_2"/>
    <property type="match status" value="1"/>
</dbReference>
<keyword evidence="3" id="KW-1185">Reference proteome</keyword>
<gene>
    <name evidence="2" type="ORF">EF096_10280</name>
</gene>
<dbReference type="Pfam" id="PF14882">
    <property type="entry name" value="INT_rpt"/>
    <property type="match status" value="9"/>
</dbReference>
<dbReference type="Gene3D" id="1.10.443.10">
    <property type="entry name" value="Intergrase catalytic core"/>
    <property type="match status" value="1"/>
</dbReference>
<reference evidence="2 3" key="1">
    <citation type="submission" date="2018-11" db="EMBL/GenBank/DDBJ databases">
        <authorList>
            <person name="Jang G.I."/>
            <person name="Hwang C.Y."/>
        </authorList>
    </citation>
    <scope>NUCLEOTIDE SEQUENCE [LARGE SCALE GENOMIC DNA]</scope>
    <source>
        <strain evidence="2 3">SSM26</strain>
    </source>
</reference>
<protein>
    <submittedName>
        <fullName evidence="2">Integrase</fullName>
    </submittedName>
</protein>
<accession>A0ABX9XIA0</accession>
<evidence type="ECO:0000256" key="1">
    <source>
        <dbReference type="ARBA" id="ARBA00023172"/>
    </source>
</evidence>
<evidence type="ECO:0000313" key="3">
    <source>
        <dbReference type="Proteomes" id="UP000275199"/>
    </source>
</evidence>
<dbReference type="InterPro" id="IPR024965">
    <property type="entry name" value="Putative_integrase"/>
</dbReference>
<dbReference type="InterPro" id="IPR028229">
    <property type="entry name" value="Integrase_rpt"/>
</dbReference>
<dbReference type="SUPFAM" id="SSF56349">
    <property type="entry name" value="DNA breaking-rejoining enzymes"/>
    <property type="match status" value="1"/>
</dbReference>
<dbReference type="InterPro" id="IPR013762">
    <property type="entry name" value="Integrase-like_cat_sf"/>
</dbReference>
<dbReference type="RefSeq" id="WP_123889526.1">
    <property type="nucleotide sequence ID" value="NZ_RKKU01000010.1"/>
</dbReference>
<sequence length="1296" mass="148223">MLHSAPATAPCKPEIIYSAEWGGWKNFLGPQETKFYPTLEECIKASKTLKISSSVDYARRYSEDANLPSTPSNVYHQEWEGWAKFFGNDNERFYENIFAAAVATKKMGVRSSEAYQIEYKANPQLPSNPKNFYASDWKGWSKFLGKRGKWYLTAAEASNAVRIMGIDSQQEYKTRYKENPRLPAHPNDVYFDQWSCWQDFLGRHSANRYRTLEEAKDACRIMEITNFTDYCDCYISNPLLPERPDQFYSQEWLGWANFFCVAQHAHRYETLEHASLAVQKLDIRTWSEYLLRYKEDAMLGPSPAKYYFFEWKSIPEFLGLPETVKPYLNLNEASHGVQQLKIQSYKEYKERYREDPCLVANPNVRYKHEWIGWPGFFGLTETIKYASFHDASVATQKLGIKSIADYKKRYKTDSKLPVYPPLLYSSEWTDWYDFLGKQVPVFHKNLCDAAASTISLGIKSQTQYKKRYKEDQFLPSDPDKYYSSEWLGWRHFLGTAKEKSEPFKGFLSEVMEASPAWFSAIECYVHEGVNQQSKLSNLRQLYKQVIEPNDLGVWPGLILDRCNPFPADSYLYYINDTGESAKRNRHSVCVIFFEWLLDKYCTDEDDSGQVVRLPQYRNPLTTLMSHLPGLLPTFRPSESVKPVLPMSIILRARTHLVPPEALTLKDLAYRHRFLEDSWFEVCPSLIDRHDPDCVWRERVLDRKKNGKRYRQKVFQMWSPVKLLSLYTLISVPLRGQQICWLDSGEADEYIPILIGTQLEWVANTSNLASKNHNKGFIRQMSDGGIGMHVTTNKTARGGQGYSIPYIPQELAYWMVKLREWQTKFNTLSAPTPWLDIVVRQRINEDVLKARGFSTFLFRDPCSNTDPSGKSPINVETAFARPLSELLGIIQRPGEELAEQDGLYFKSQFTPHSLRTSMITAYIVDGGAPVHVISKLVGHHSLVMTIYYSKVGSTKMAQELASAEKVALQANVDRLKDLTLSKQIETAKPDLIAADYNFFGGLTNRWPSACYQFTDWGLCPMSGGACDTGGALMSSKGSTRIFGPVESGYLGKRNCPRCRFFVTGPAWLGGLQALANEILLEVNIVRTEYHDLEERRQSLENKKFDDETLGVRFDQSSSLNQTTAILEERAQKLDMLLCDFQSVYSLIRQCLALLNEGNASADTKQQLIISGHSELEVTLQESRSDFRLLSTICENAEMYESASSSRALPKIAQMLDRFAASNDITPGLFKLSDKQQRKAANQISALLRARLNGDWALTEQLISGDMGLSDLGPEEILRPLRGEISNAIVDSYIERIE</sequence>
<dbReference type="EMBL" id="RKKU01000010">
    <property type="protein sequence ID" value="ROZ84771.1"/>
    <property type="molecule type" value="Genomic_DNA"/>
</dbReference>
<proteinExistence type="predicted"/>